<feature type="region of interest" description="Disordered" evidence="1">
    <location>
        <begin position="1"/>
        <end position="65"/>
    </location>
</feature>
<evidence type="ECO:0000256" key="1">
    <source>
        <dbReference type="SAM" id="MobiDB-lite"/>
    </source>
</evidence>
<feature type="region of interest" description="Disordered" evidence="1">
    <location>
        <begin position="160"/>
        <end position="204"/>
    </location>
</feature>
<reference evidence="3 4" key="1">
    <citation type="submission" date="2024-08" db="EMBL/GenBank/DDBJ databases">
        <authorList>
            <person name="Cucini C."/>
            <person name="Frati F."/>
        </authorList>
    </citation>
    <scope>NUCLEOTIDE SEQUENCE [LARGE SCALE GENOMIC DNA]</scope>
</reference>
<protein>
    <recommendedName>
        <fullName evidence="2">SAM domain-containing protein</fullName>
    </recommendedName>
</protein>
<evidence type="ECO:0000259" key="2">
    <source>
        <dbReference type="PROSITE" id="PS50105"/>
    </source>
</evidence>
<keyword evidence="4" id="KW-1185">Reference proteome</keyword>
<sequence length="332" mass="35506">MTPPPPSLSSLSSSQRDRERDGGAGGQSLGTGGGSSNNNNNNHNNSSGGSSPPQQPIKQMEQMMTASSRNYSEFMRSLAAKYNQQQSNHNNDYFPNLSFDTRFLKPAAAAAFLNLSQLPSPVLLEKDKFPLIDMSSTQTLLSMVRSASAAAAAAAVTNNNNSISNNNNNHQTSNECFKSGGGTKRPNSPLDLSSRDNIGGHPLKKTKLKTPIDLMLSAKQASIGGGGSGGTAVCMSSCATGCSEEAQAMINWNVEEVCQFVATIDLCKDYVEIFRENSIDGTSLPLLTEEHLMTAMNMRLGPALKFRSTVAKRLGNCVICSHCTHCHNHNNN</sequence>
<feature type="compositionally biased region" description="Low complexity" evidence="1">
    <location>
        <begin position="160"/>
        <end position="169"/>
    </location>
</feature>
<feature type="domain" description="SAM" evidence="2">
    <location>
        <begin position="252"/>
        <end position="301"/>
    </location>
</feature>
<proteinExistence type="predicted"/>
<organism evidence="3 4">
    <name type="scientific">Orchesella dallaii</name>
    <dbReference type="NCBI Taxonomy" id="48710"/>
    <lineage>
        <taxon>Eukaryota</taxon>
        <taxon>Metazoa</taxon>
        <taxon>Ecdysozoa</taxon>
        <taxon>Arthropoda</taxon>
        <taxon>Hexapoda</taxon>
        <taxon>Collembola</taxon>
        <taxon>Entomobryomorpha</taxon>
        <taxon>Entomobryoidea</taxon>
        <taxon>Orchesellidae</taxon>
        <taxon>Orchesellinae</taxon>
        <taxon>Orchesella</taxon>
    </lineage>
</organism>
<dbReference type="Proteomes" id="UP001642540">
    <property type="component" value="Unassembled WGS sequence"/>
</dbReference>
<gene>
    <name evidence="3" type="ORF">ODALV1_LOCUS31323</name>
</gene>
<dbReference type="SUPFAM" id="SSF47769">
    <property type="entry name" value="SAM/Pointed domain"/>
    <property type="match status" value="1"/>
</dbReference>
<dbReference type="Pfam" id="PF07647">
    <property type="entry name" value="SAM_2"/>
    <property type="match status" value="1"/>
</dbReference>
<evidence type="ECO:0000313" key="3">
    <source>
        <dbReference type="EMBL" id="CAL8148102.1"/>
    </source>
</evidence>
<evidence type="ECO:0000313" key="4">
    <source>
        <dbReference type="Proteomes" id="UP001642540"/>
    </source>
</evidence>
<dbReference type="InterPro" id="IPR001660">
    <property type="entry name" value="SAM"/>
</dbReference>
<feature type="compositionally biased region" description="Low complexity" evidence="1">
    <location>
        <begin position="36"/>
        <end position="51"/>
    </location>
</feature>
<dbReference type="PANTHER" id="PTHR12247:SF138">
    <property type="entry name" value="POLYHOMEOTIC DISTAL, ISOFORM A-RELATED"/>
    <property type="match status" value="1"/>
</dbReference>
<accession>A0ABP1SA83</accession>
<dbReference type="EMBL" id="CAXLJM020000166">
    <property type="protein sequence ID" value="CAL8148102.1"/>
    <property type="molecule type" value="Genomic_DNA"/>
</dbReference>
<dbReference type="Gene3D" id="1.10.150.50">
    <property type="entry name" value="Transcription Factor, Ets-1"/>
    <property type="match status" value="1"/>
</dbReference>
<dbReference type="InterPro" id="IPR050548">
    <property type="entry name" value="PcG_chromatin_remod_factors"/>
</dbReference>
<dbReference type="PANTHER" id="PTHR12247">
    <property type="entry name" value="POLYCOMB GROUP PROTEIN"/>
    <property type="match status" value="1"/>
</dbReference>
<dbReference type="InterPro" id="IPR013761">
    <property type="entry name" value="SAM/pointed_sf"/>
</dbReference>
<dbReference type="SMART" id="SM00454">
    <property type="entry name" value="SAM"/>
    <property type="match status" value="1"/>
</dbReference>
<dbReference type="PROSITE" id="PS50105">
    <property type="entry name" value="SAM_DOMAIN"/>
    <property type="match status" value="1"/>
</dbReference>
<name>A0ABP1SA83_9HEXA</name>
<feature type="compositionally biased region" description="Gly residues" evidence="1">
    <location>
        <begin position="23"/>
        <end position="35"/>
    </location>
</feature>
<comment type="caution">
    <text evidence="3">The sequence shown here is derived from an EMBL/GenBank/DDBJ whole genome shotgun (WGS) entry which is preliminary data.</text>
</comment>